<feature type="compositionally biased region" description="Basic and acidic residues" evidence="1">
    <location>
        <begin position="19"/>
        <end position="36"/>
    </location>
</feature>
<gene>
    <name evidence="2" type="ORF">BFJ68_g17255</name>
</gene>
<dbReference type="VEuPathDB" id="FungiDB:FOMG_16797"/>
<dbReference type="Pfam" id="PF13637">
    <property type="entry name" value="Ank_4"/>
    <property type="match status" value="1"/>
</dbReference>
<dbReference type="VEuPathDB" id="FungiDB:FOXG_15153"/>
<dbReference type="VEuPathDB" id="FungiDB:FOC1_g10008952"/>
<accession>A0A420NZ97</accession>
<name>A0A420NZ97_FUSOX</name>
<organism evidence="2 3">
    <name type="scientific">Fusarium oxysporum</name>
    <name type="common">Fusarium vascular wilt</name>
    <dbReference type="NCBI Taxonomy" id="5507"/>
    <lineage>
        <taxon>Eukaryota</taxon>
        <taxon>Fungi</taxon>
        <taxon>Dikarya</taxon>
        <taxon>Ascomycota</taxon>
        <taxon>Pezizomycotina</taxon>
        <taxon>Sordariomycetes</taxon>
        <taxon>Hypocreomycetidae</taxon>
        <taxon>Hypocreales</taxon>
        <taxon>Nectriaceae</taxon>
        <taxon>Fusarium</taxon>
        <taxon>Fusarium oxysporum species complex</taxon>
    </lineage>
</organism>
<comment type="caution">
    <text evidence="2">The sequence shown here is derived from an EMBL/GenBank/DDBJ whole genome shotgun (WGS) entry which is preliminary data.</text>
</comment>
<dbReference type="Proteomes" id="UP000285860">
    <property type="component" value="Unassembled WGS sequence"/>
</dbReference>
<proteinExistence type="predicted"/>
<protein>
    <submittedName>
        <fullName evidence="2">Uncharacterized protein</fullName>
    </submittedName>
</protein>
<sequence>MNSPRAPKNQSPYRGSTRNPREDLRPRDPHYDEPLTMVDRDGSTLYEYDGSLLHKIILQDDAEFLERYLTLTPWKGPSVPPPGGEHEILDDMCFFQLVATHGCLGELKTLLNNATEGMDPTQRIRFRPREFELLNEAARSGHVEIVRFLLNNQPVYADIHEKDHWGNTPILSAADIYRGIYGRIRN</sequence>
<evidence type="ECO:0000256" key="1">
    <source>
        <dbReference type="SAM" id="MobiDB-lite"/>
    </source>
</evidence>
<feature type="compositionally biased region" description="Polar residues" evidence="1">
    <location>
        <begin position="1"/>
        <end position="18"/>
    </location>
</feature>
<dbReference type="VEuPathDB" id="FungiDB:FOIG_15335"/>
<dbReference type="VEuPathDB" id="FungiDB:FOZG_16706"/>
<dbReference type="Gene3D" id="1.25.40.20">
    <property type="entry name" value="Ankyrin repeat-containing domain"/>
    <property type="match status" value="1"/>
</dbReference>
<dbReference type="SUPFAM" id="SSF48403">
    <property type="entry name" value="Ankyrin repeat"/>
    <property type="match status" value="1"/>
</dbReference>
<feature type="region of interest" description="Disordered" evidence="1">
    <location>
        <begin position="1"/>
        <end position="36"/>
    </location>
</feature>
<dbReference type="VEuPathDB" id="FungiDB:FOC4_g10001064"/>
<evidence type="ECO:0000313" key="2">
    <source>
        <dbReference type="EMBL" id="RKK85556.1"/>
    </source>
</evidence>
<dbReference type="InterPro" id="IPR002110">
    <property type="entry name" value="Ankyrin_rpt"/>
</dbReference>
<dbReference type="InterPro" id="IPR036770">
    <property type="entry name" value="Ankyrin_rpt-contain_sf"/>
</dbReference>
<dbReference type="AlphaFoldDB" id="A0A420NZ97"/>
<reference evidence="2 3" key="1">
    <citation type="journal article" date="2018" name="Sci. Rep.">
        <title>Characterisation of pathogen-specific regions and novel effector candidates in Fusarium oxysporum f. sp. cepae.</title>
        <authorList>
            <person name="Armitage A.D."/>
            <person name="Taylor A."/>
            <person name="Sobczyk M.K."/>
            <person name="Baxter L."/>
            <person name="Greenfield B.P."/>
            <person name="Bates H.J."/>
            <person name="Wilson F."/>
            <person name="Jackson A.C."/>
            <person name="Ott S."/>
            <person name="Harrison R.J."/>
            <person name="Clarkson J.P."/>
        </authorList>
    </citation>
    <scope>NUCLEOTIDE SEQUENCE [LARGE SCALE GENOMIC DNA]</scope>
    <source>
        <strain evidence="2 3">Fo_A28</strain>
    </source>
</reference>
<evidence type="ECO:0000313" key="3">
    <source>
        <dbReference type="Proteomes" id="UP000285860"/>
    </source>
</evidence>
<dbReference type="EMBL" id="MRCY01000473">
    <property type="protein sequence ID" value="RKK85556.1"/>
    <property type="molecule type" value="Genomic_DNA"/>
</dbReference>